<evidence type="ECO:0000256" key="2">
    <source>
        <dbReference type="ARBA" id="ARBA00022676"/>
    </source>
</evidence>
<dbReference type="CDD" id="cd06423">
    <property type="entry name" value="CESA_like"/>
    <property type="match status" value="1"/>
</dbReference>
<dbReference type="PANTHER" id="PTHR43630:SF1">
    <property type="entry name" value="POLY-BETA-1,6-N-ACETYL-D-GLUCOSAMINE SYNTHASE"/>
    <property type="match status" value="1"/>
</dbReference>
<reference evidence="6" key="1">
    <citation type="submission" date="2017-08" db="EMBL/GenBank/DDBJ databases">
        <authorList>
            <person name="Varghese N."/>
            <person name="Submissions S."/>
        </authorList>
    </citation>
    <scope>NUCLEOTIDE SEQUENCE [LARGE SCALE GENOMIC DNA]</scope>
    <source>
        <strain evidence="6">JC22</strain>
    </source>
</reference>
<keyword evidence="4" id="KW-0472">Membrane</keyword>
<keyword evidence="4" id="KW-0812">Transmembrane</keyword>
<gene>
    <name evidence="5" type="ORF">SAMN05880501_10982</name>
</gene>
<keyword evidence="6" id="KW-1185">Reference proteome</keyword>
<evidence type="ECO:0000313" key="5">
    <source>
        <dbReference type="EMBL" id="SOC16708.1"/>
    </source>
</evidence>
<evidence type="ECO:0000313" key="6">
    <source>
        <dbReference type="Proteomes" id="UP000219636"/>
    </source>
</evidence>
<name>A0A285TAU9_9BACL</name>
<keyword evidence="4" id="KW-1133">Transmembrane helix</keyword>
<keyword evidence="3 5" id="KW-0808">Transferase</keyword>
<sequence length="453" mass="51896">MIGKLASSPDKNKRIFSRRGADGYIPLPKKLQLAHTGALIWLLLSIYLSLNWVKELSLIVTLPVALFIIGGIAYIPGYINAFNVISLLLDRQPKFKVSNPIVPVTILIACYNEEKNIRTTLQYLHKQYYLGEIKIIVIDNNSTDRTADCARQFAKKFNMDIRVIHESKKGKHHALNSALKLVDTPYTIILDADTILMPGSLRYIVSRQLTAPEEVVATAGAILVRNGRKSFWTKLQEWEYFLGIASIKRMQGMYQGTLVAQGAFSIFKTKNLVDLGGFPDVIGEDIVVTWLLLGKGYKVYFEPLAVAFTDAPETFQHFQRQRSRWARGMIEALKQIKPWQQPNSFPRYATFLNLLMPYIDIVYSLAWIPGLLLAFFGITWIAGPMTLLVLPLALLQSFILYNYQKNVFKHLNLRIRKNKMGFILYVLLYQFMLSPISLYGYIEEVFKLKRVWK</sequence>
<evidence type="ECO:0000256" key="1">
    <source>
        <dbReference type="ARBA" id="ARBA00006739"/>
    </source>
</evidence>
<dbReference type="Proteomes" id="UP000219636">
    <property type="component" value="Unassembled WGS sequence"/>
</dbReference>
<dbReference type="AlphaFoldDB" id="A0A285TAU9"/>
<dbReference type="GO" id="GO:0016757">
    <property type="term" value="F:glycosyltransferase activity"/>
    <property type="evidence" value="ECO:0007669"/>
    <property type="project" value="UniProtKB-KW"/>
</dbReference>
<protein>
    <submittedName>
        <fullName evidence="5">Biofilm PGA synthesis N-glycosyltransferase PgaC</fullName>
    </submittedName>
</protein>
<feature type="transmembrane region" description="Helical" evidence="4">
    <location>
        <begin position="33"/>
        <end position="50"/>
    </location>
</feature>
<feature type="transmembrane region" description="Helical" evidence="4">
    <location>
        <begin position="56"/>
        <end position="89"/>
    </location>
</feature>
<keyword evidence="2" id="KW-0328">Glycosyltransferase</keyword>
<comment type="similarity">
    <text evidence="1">Belongs to the glycosyltransferase 2 family.</text>
</comment>
<dbReference type="Gene3D" id="3.90.550.10">
    <property type="entry name" value="Spore Coat Polysaccharide Biosynthesis Protein SpsA, Chain A"/>
    <property type="match status" value="1"/>
</dbReference>
<dbReference type="InterPro" id="IPR029044">
    <property type="entry name" value="Nucleotide-diphossugar_trans"/>
</dbReference>
<accession>A0A285TAU9</accession>
<evidence type="ECO:0000256" key="4">
    <source>
        <dbReference type="SAM" id="Phobius"/>
    </source>
</evidence>
<evidence type="ECO:0000256" key="3">
    <source>
        <dbReference type="ARBA" id="ARBA00022679"/>
    </source>
</evidence>
<dbReference type="PANTHER" id="PTHR43630">
    <property type="entry name" value="POLY-BETA-1,6-N-ACETYL-D-GLUCOSAMINE SYNTHASE"/>
    <property type="match status" value="1"/>
</dbReference>
<feature type="transmembrane region" description="Helical" evidence="4">
    <location>
        <begin position="374"/>
        <end position="401"/>
    </location>
</feature>
<dbReference type="Pfam" id="PF13641">
    <property type="entry name" value="Glyco_tranf_2_3"/>
    <property type="match status" value="1"/>
</dbReference>
<dbReference type="SUPFAM" id="SSF53448">
    <property type="entry name" value="Nucleotide-diphospho-sugar transferases"/>
    <property type="match status" value="1"/>
</dbReference>
<feature type="transmembrane region" description="Helical" evidence="4">
    <location>
        <begin position="348"/>
        <end position="368"/>
    </location>
</feature>
<organism evidence="5 6">
    <name type="scientific">Ureibacillus xyleni</name>
    <dbReference type="NCBI Taxonomy" id="614648"/>
    <lineage>
        <taxon>Bacteria</taxon>
        <taxon>Bacillati</taxon>
        <taxon>Bacillota</taxon>
        <taxon>Bacilli</taxon>
        <taxon>Bacillales</taxon>
        <taxon>Caryophanaceae</taxon>
        <taxon>Ureibacillus</taxon>
    </lineage>
</organism>
<dbReference type="EMBL" id="OBMQ01000009">
    <property type="protein sequence ID" value="SOC16708.1"/>
    <property type="molecule type" value="Genomic_DNA"/>
</dbReference>
<proteinExistence type="inferred from homology"/>
<feature type="transmembrane region" description="Helical" evidence="4">
    <location>
        <begin position="422"/>
        <end position="442"/>
    </location>
</feature>